<dbReference type="Gene3D" id="3.10.180.10">
    <property type="entry name" value="2,3-Dihydroxybiphenyl 1,2-Dioxygenase, domain 1"/>
    <property type="match status" value="1"/>
</dbReference>
<reference evidence="2 3" key="1">
    <citation type="submission" date="2023-08" db="EMBL/GenBank/DDBJ databases">
        <title>Pathogen: clinical or host-associated sample.</title>
        <authorList>
            <person name="Hergert J."/>
            <person name="Casey R."/>
            <person name="Wagner J."/>
            <person name="Young E.L."/>
            <person name="Oakeson K.F."/>
        </authorList>
    </citation>
    <scope>NUCLEOTIDE SEQUENCE [LARGE SCALE GENOMIC DNA]</scope>
    <source>
        <strain evidence="2 3">1760953</strain>
    </source>
</reference>
<protein>
    <submittedName>
        <fullName evidence="2">VOC family protein</fullName>
    </submittedName>
</protein>
<keyword evidence="3" id="KW-1185">Reference proteome</keyword>
<evidence type="ECO:0000313" key="2">
    <source>
        <dbReference type="EMBL" id="WLR96139.1"/>
    </source>
</evidence>
<dbReference type="SUPFAM" id="SSF54593">
    <property type="entry name" value="Glyoxalase/Bleomycin resistance protein/Dihydroxybiphenyl dioxygenase"/>
    <property type="match status" value="1"/>
</dbReference>
<sequence>MRMIFVNLPVKDLAATRRFFGALGFSFNEQYSDDTAICMVVDENIYVMHLTEEKFAQFVTGKVGDPEQQTQVLTCLSASSRQEVDDLKAKALAAGGREWKPNMEFGPMYGCSFQDISGNVWEIMYMDQTGG</sequence>
<dbReference type="EMBL" id="CP132302">
    <property type="protein sequence ID" value="WLR96139.1"/>
    <property type="molecule type" value="Genomic_DNA"/>
</dbReference>
<dbReference type="AlphaFoldDB" id="A0AA50HHF0"/>
<dbReference type="PANTHER" id="PTHR36503">
    <property type="entry name" value="BLR2520 PROTEIN"/>
    <property type="match status" value="1"/>
</dbReference>
<dbReference type="PANTHER" id="PTHR36503:SF2">
    <property type="entry name" value="BLR2408 PROTEIN"/>
    <property type="match status" value="1"/>
</dbReference>
<dbReference type="Proteomes" id="UP001234585">
    <property type="component" value="Chromosome"/>
</dbReference>
<name>A0AA50HHF0_9HYPH</name>
<dbReference type="InterPro" id="IPR029068">
    <property type="entry name" value="Glyas_Bleomycin-R_OHBP_Dase"/>
</dbReference>
<feature type="domain" description="Glyoxalase/Bleomycin resistance-like N-terminal" evidence="1">
    <location>
        <begin position="2"/>
        <end position="31"/>
    </location>
</feature>
<dbReference type="InterPro" id="IPR053863">
    <property type="entry name" value="Glyoxy/Ble-like_N"/>
</dbReference>
<evidence type="ECO:0000313" key="3">
    <source>
        <dbReference type="Proteomes" id="UP001234585"/>
    </source>
</evidence>
<gene>
    <name evidence="2" type="ORF">Q9313_10345</name>
</gene>
<organism evidence="2 3">
    <name type="scientific">Shinella sumterensis</name>
    <dbReference type="NCBI Taxonomy" id="1967501"/>
    <lineage>
        <taxon>Bacteria</taxon>
        <taxon>Pseudomonadati</taxon>
        <taxon>Pseudomonadota</taxon>
        <taxon>Alphaproteobacteria</taxon>
        <taxon>Hyphomicrobiales</taxon>
        <taxon>Rhizobiaceae</taxon>
        <taxon>Shinella</taxon>
    </lineage>
</organism>
<proteinExistence type="predicted"/>
<dbReference type="RefSeq" id="WP_134651726.1">
    <property type="nucleotide sequence ID" value="NZ_CP132302.1"/>
</dbReference>
<evidence type="ECO:0000259" key="1">
    <source>
        <dbReference type="Pfam" id="PF22677"/>
    </source>
</evidence>
<dbReference type="Pfam" id="PF22677">
    <property type="entry name" value="Ble-like_N"/>
    <property type="match status" value="1"/>
</dbReference>
<accession>A0AA50HHF0</accession>